<name>A5WEM5_PSYWF</name>
<dbReference type="KEGG" id="prw:PsycPRwf_1167"/>
<evidence type="ECO:0000259" key="2">
    <source>
        <dbReference type="Pfam" id="PF17892"/>
    </source>
</evidence>
<evidence type="ECO:0000256" key="1">
    <source>
        <dbReference type="ARBA" id="ARBA00022837"/>
    </source>
</evidence>
<keyword evidence="1" id="KW-0106">Calcium</keyword>
<dbReference type="InterPro" id="IPR001343">
    <property type="entry name" value="Hemolysn_Ca-bd"/>
</dbReference>
<dbReference type="GO" id="GO:0005509">
    <property type="term" value="F:calcium ion binding"/>
    <property type="evidence" value="ECO:0007669"/>
    <property type="project" value="InterPro"/>
</dbReference>
<dbReference type="InterPro" id="IPR010221">
    <property type="entry name" value="VCBS_dom"/>
</dbReference>
<dbReference type="Pfam" id="PF19077">
    <property type="entry name" value="Big_13"/>
    <property type="match status" value="1"/>
</dbReference>
<dbReference type="Gene3D" id="2.60.40.10">
    <property type="entry name" value="Immunoglobulins"/>
    <property type="match status" value="1"/>
</dbReference>
<feature type="domain" description="Bacterial Ig-like" evidence="3">
    <location>
        <begin position="1317"/>
        <end position="1404"/>
    </location>
</feature>
<dbReference type="InterPro" id="IPR011049">
    <property type="entry name" value="Serralysin-like_metalloprot_C"/>
</dbReference>
<dbReference type="STRING" id="349106.PsycPRwf_1167"/>
<dbReference type="InterPro" id="IPR013783">
    <property type="entry name" value="Ig-like_fold"/>
</dbReference>
<dbReference type="Gene3D" id="2.60.40.2810">
    <property type="match status" value="4"/>
</dbReference>
<proteinExistence type="predicted"/>
<feature type="domain" description="Cadherin-like" evidence="2">
    <location>
        <begin position="167"/>
        <end position="256"/>
    </location>
</feature>
<reference evidence="4" key="1">
    <citation type="submission" date="2007-05" db="EMBL/GenBank/DDBJ databases">
        <title>Complete sequence of chromosome of Psychrobacter sp. PRwf-1.</title>
        <authorList>
            <consortium name="US DOE Joint Genome Institute"/>
            <person name="Copeland A."/>
            <person name="Lucas S."/>
            <person name="Lapidus A."/>
            <person name="Barry K."/>
            <person name="Detter J.C."/>
            <person name="Glavina del Rio T."/>
            <person name="Hammon N."/>
            <person name="Israni S."/>
            <person name="Dalin E."/>
            <person name="Tice H."/>
            <person name="Pitluck S."/>
            <person name="Chain P."/>
            <person name="Malfatti S."/>
            <person name="Shin M."/>
            <person name="Vergez L."/>
            <person name="Schmutz J."/>
            <person name="Larimer F."/>
            <person name="Land M."/>
            <person name="Hauser L."/>
            <person name="Kyrpides N."/>
            <person name="Kim E."/>
            <person name="Tiedje J."/>
            <person name="Richardson P."/>
        </authorList>
    </citation>
    <scope>NUCLEOTIDE SEQUENCE [LARGE SCALE GENOMIC DNA]</scope>
    <source>
        <strain evidence="4">PRwf-1</strain>
    </source>
</reference>
<dbReference type="NCBIfam" id="TIGR01965">
    <property type="entry name" value="VCBS_repeat"/>
    <property type="match status" value="9"/>
</dbReference>
<dbReference type="PANTHER" id="PTHR34720">
    <property type="entry name" value="MICROCYSTIN DEPENDENT PROTEIN"/>
    <property type="match status" value="1"/>
</dbReference>
<dbReference type="InterPro" id="IPR041690">
    <property type="entry name" value="Cadherin_5"/>
</dbReference>
<dbReference type="PRINTS" id="PR00313">
    <property type="entry name" value="CABNDNGRPT"/>
</dbReference>
<dbReference type="EMBL" id="CP000713">
    <property type="protein sequence ID" value="ABQ94116.1"/>
    <property type="molecule type" value="Genomic_DNA"/>
</dbReference>
<dbReference type="Pfam" id="PF17963">
    <property type="entry name" value="Big_9"/>
    <property type="match status" value="9"/>
</dbReference>
<organism evidence="4">
    <name type="scientific">Psychrobacter sp. (strain PRwf-1)</name>
    <dbReference type="NCBI Taxonomy" id="349106"/>
    <lineage>
        <taxon>Bacteria</taxon>
        <taxon>Pseudomonadati</taxon>
        <taxon>Pseudomonadota</taxon>
        <taxon>Gammaproteobacteria</taxon>
        <taxon>Moraxellales</taxon>
        <taxon>Moraxellaceae</taxon>
        <taxon>Psychrobacter</taxon>
    </lineage>
</organism>
<dbReference type="eggNOG" id="COG2911">
    <property type="taxonomic scope" value="Bacteria"/>
</dbReference>
<evidence type="ECO:0000313" key="4">
    <source>
        <dbReference type="EMBL" id="ABQ94116.1"/>
    </source>
</evidence>
<dbReference type="Pfam" id="PF17892">
    <property type="entry name" value="Cadherin_5"/>
    <property type="match status" value="1"/>
</dbReference>
<protein>
    <submittedName>
        <fullName evidence="4">Putative outer membrane adhesin like protein</fullName>
    </submittedName>
</protein>
<dbReference type="InterPro" id="IPR044016">
    <property type="entry name" value="Big_13"/>
</dbReference>
<dbReference type="PANTHER" id="PTHR34720:SF9">
    <property type="entry name" value="BLR4714 PROTEIN"/>
    <property type="match status" value="1"/>
</dbReference>
<gene>
    <name evidence="4" type="ordered locus">PsycPRwf_1167</name>
</gene>
<sequence>MNQKTQLIINKIDSESKSVILDYGQTGKIVATNNMKISLVDAESGKPITNLKAKKSGDNLVIANESNEDILTIENYYVVDNVEIGTMTDAGFIEFTPIDSNASVVGTVSETSYTSLVAEMLNTSVAAESGLLTGISNTALWGGLGAITLGAAALSGGGSSSSGGTRNKHPESKDTAIQAVEDTVATGKLSSATDVDGDKLTYALADKVANGSVVVNADGSYSYTPNANFNGTDSFTYTISDGKGGVITQKASVTVQGVNDAPVSTNTAIKAVEDTAATGKLSPATDVDGDKLTYALADKAANGTVTISADGSYKYTPKANFNGSDSFTYTITDGTETITQTATITVESVNDLPVSKDTAIQAVEDTVATGKLSSATDVDGDKLTYALADKAANGSVVVNADGSYSYTPNKDFFGTDSFTYTISDGKGGVITQKASVTVQGVNDAPVSTDTAIKAVEDTAATGKLSPATDVDGDKLTYALADKAANGTVTISADGSYKYTPKANFNGSDSFTYTITDGTETITQTATITVESVNDLPVSKDTAIQAVEDTVATGKLSSATDVDGDKLTYALADKVANGSVVVNADGSYSYTPNANFNGTDSFTYTISDGKGGVITQKASVTVQGVNDAPVSTNTAIKAVEDTVATGKLSPATDVDGDKLTYALADKAANGTVVVNADGSYKYTPKANFNGKDSFTYTITDGTETITQTATITVAAVNDLPVSKDSVIQAVEDTVATGKLSSATDVDGDKLTYALADKAANGSVVVNADGSYSYTPNKDFFGTDSFTYTISDGKGGVITQKASVTVQGVNDAPVSTDTAIKAVEDTAATGKLSPATDVDGDKLTYALADKAANGTVVVNADGSYKYTPKANFNGSDSFTYTITDGTETITQTATITVAAVNDLPVSKDTAIKAVEDTVATGKLSPATDVDGDKLTYALADKAANGSVVVNADGSYSYTPNKDFFGTDSFTYTISDGKGGVITQKASVTVQGVNDAPVSTNTAIKAVEDTAATGKLSPATDVDGDKLTYALADKAANGTVVVNADGSYKYTPKANFNGKDSFTYTITDGTDTITKTATVTVHGISQVYNNELQEVFETSVVSEQQVLVDRQSYNSLFDVITFEITGDNASAVLSFYDPSNVISLSGSYELYGSASSSSGSLSVYSSGSPSYSKVLGSNLAPGKYTLYVDAYEYGSTINIDVLQYQDVERTEFTGYENVSGNIFADANISVPKDYILQMDGQSLASSEANPIAIETTKGTFELSADGSYNYLSKGSELGLDPKKLSEAFNIIVSDTKGNYLGVYRVEVEPDTTPPVPGKLVLSNFEDTGTSQDDSITQDNTFDLAVQGNEAGSAVEFEYSSDNGKTWSTIFNGSVSNLEDGEYSFRAKVTDEALNQSLTEVKTITIDTTAPVLVQILNFNTATNTLEVDANIDKATVKAYQLSNGSQTQLDSVTNIPFKEGNYRIEASDVAGNVTAIDFIMSTASQYFKSTDNIDIVKGSSFNDYIYGGNGDDILVAEEGLDVVYGEAGDDMLIASKGSHILYGGDGNDVLIDEDGRSSLSGGNGNDTLTAASGSHFLFGDSGNDILTSKGLVGEEYLSNSLFLSGGDGDDILILDGVLSNASATFSGGSGNNTFVIDASDLLQDAKVSITSSSMYDSVKGLNILQLQGVGSDDLVLERKGDVVEISVSGGLITISDQFSEWGGGVDNIYFDNGDVWDRATIESNIKGQWYGTNGDDTFISTGEYSVLFGLDGNDKLTGGINNDYIYGGNGDDILVAEEGLDVVYGEAGDDMLIASKGSHILYGGDGNDVLIDEDGRSSLSGGNGNDTLTAASGSHFLFGDSGNDILTSKGLVGEEYLSNSLFLSGGDGDDILILDGVLSNASATELC</sequence>
<evidence type="ECO:0000259" key="3">
    <source>
        <dbReference type="Pfam" id="PF19077"/>
    </source>
</evidence>
<dbReference type="Pfam" id="PF00353">
    <property type="entry name" value="HemolysinCabind"/>
    <property type="match status" value="5"/>
</dbReference>
<dbReference type="Gene3D" id="2.60.40.3440">
    <property type="match status" value="6"/>
</dbReference>
<dbReference type="SUPFAM" id="SSF51120">
    <property type="entry name" value="beta-Roll"/>
    <property type="match status" value="2"/>
</dbReference>
<dbReference type="eggNOG" id="COG2931">
    <property type="taxonomic scope" value="Bacteria"/>
</dbReference>
<accession>A5WEM5</accession>
<dbReference type="NCBIfam" id="NF012211">
    <property type="entry name" value="tand_rpt_95"/>
    <property type="match status" value="10"/>
</dbReference>
<dbReference type="Gene3D" id="2.150.10.10">
    <property type="entry name" value="Serralysin-like metalloprotease, C-terminal"/>
    <property type="match status" value="4"/>
</dbReference>
<dbReference type="HOGENOM" id="CLU_236150_0_0_6"/>